<proteinExistence type="predicted"/>
<organism evidence="2 3">
    <name type="scientific">Mycolicibacterium komossense</name>
    <dbReference type="NCBI Taxonomy" id="1779"/>
    <lineage>
        <taxon>Bacteria</taxon>
        <taxon>Bacillati</taxon>
        <taxon>Actinomycetota</taxon>
        <taxon>Actinomycetes</taxon>
        <taxon>Mycobacteriales</taxon>
        <taxon>Mycobacteriaceae</taxon>
        <taxon>Mycolicibacterium</taxon>
    </lineage>
</organism>
<dbReference type="InterPro" id="IPR020377">
    <property type="entry name" value="Uncharacterised_LpqV"/>
</dbReference>
<accession>A0ABT3C567</accession>
<keyword evidence="3" id="KW-1185">Reference proteome</keyword>
<feature type="region of interest" description="Disordered" evidence="1">
    <location>
        <begin position="1"/>
        <end position="68"/>
    </location>
</feature>
<gene>
    <name evidence="2" type="ORF">H7J73_00825</name>
</gene>
<evidence type="ECO:0000256" key="1">
    <source>
        <dbReference type="SAM" id="MobiDB-lite"/>
    </source>
</evidence>
<dbReference type="EMBL" id="JACKTY010000004">
    <property type="protein sequence ID" value="MCV7224590.1"/>
    <property type="molecule type" value="Genomic_DNA"/>
</dbReference>
<reference evidence="2 3" key="1">
    <citation type="journal article" date="2022" name="BMC Genomics">
        <title>Comparative genome analysis of mycobacteria focusing on tRNA and non-coding RNA.</title>
        <authorList>
            <person name="Behra P.R.K."/>
            <person name="Pettersson B.M.F."/>
            <person name="Ramesh M."/>
            <person name="Das S."/>
            <person name="Dasgupta S."/>
            <person name="Kirsebom L.A."/>
        </authorList>
    </citation>
    <scope>NUCLEOTIDE SEQUENCE [LARGE SCALE GENOMIC DNA]</scope>
    <source>
        <strain evidence="2 3">DSM 44078</strain>
    </source>
</reference>
<evidence type="ECO:0000313" key="2">
    <source>
        <dbReference type="EMBL" id="MCV7224590.1"/>
    </source>
</evidence>
<protein>
    <submittedName>
        <fullName evidence="2">Lipoprotein LpqV</fullName>
    </submittedName>
</protein>
<evidence type="ECO:0000313" key="3">
    <source>
        <dbReference type="Proteomes" id="UP001526201"/>
    </source>
</evidence>
<dbReference type="Pfam" id="PF17301">
    <property type="entry name" value="LpqV"/>
    <property type="match status" value="1"/>
</dbReference>
<comment type="caution">
    <text evidence="2">The sequence shown here is derived from an EMBL/GenBank/DDBJ whole genome shotgun (WGS) entry which is preliminary data.</text>
</comment>
<feature type="compositionally biased region" description="Low complexity" evidence="1">
    <location>
        <begin position="12"/>
        <end position="39"/>
    </location>
</feature>
<keyword evidence="2" id="KW-0449">Lipoprotein</keyword>
<sequence length="142" mass="13879">MTAVACGSSGQPAASSATAPASATPTTSSSAPAESTSEPGPLPAEPVQPGAVGVSPGGVTTKVDVPADATESGYGQACHAAKVWMDEQHADPQTLVEPYLKVLQAPGANGPGTFNTPWAQLTPAQQAGVIIAVNSAAKGECA</sequence>
<dbReference type="Proteomes" id="UP001526201">
    <property type="component" value="Unassembled WGS sequence"/>
</dbReference>
<name>A0ABT3C567_9MYCO</name>